<comment type="subcellular location">
    <subcellularLocation>
        <location evidence="1">Membrane</location>
        <topology evidence="1">Single-pass type I membrane protein</topology>
    </subcellularLocation>
</comment>
<dbReference type="GO" id="GO:0005524">
    <property type="term" value="F:ATP binding"/>
    <property type="evidence" value="ECO:0007669"/>
    <property type="project" value="UniProtKB-KW"/>
</dbReference>
<reference evidence="12" key="1">
    <citation type="submission" date="2023-04" db="EMBL/GenBank/DDBJ databases">
        <authorList>
            <person name="Vijverberg K."/>
            <person name="Xiong W."/>
            <person name="Schranz E."/>
        </authorList>
    </citation>
    <scope>NUCLEOTIDE SEQUENCE</scope>
</reference>
<keyword evidence="13" id="KW-1185">Reference proteome</keyword>
<evidence type="ECO:0000256" key="6">
    <source>
        <dbReference type="ARBA" id="ARBA00022777"/>
    </source>
</evidence>
<dbReference type="Gene3D" id="3.30.200.20">
    <property type="entry name" value="Phosphorylase Kinase, domain 1"/>
    <property type="match status" value="1"/>
</dbReference>
<keyword evidence="10" id="KW-0472">Membrane</keyword>
<dbReference type="Proteomes" id="UP001177003">
    <property type="component" value="Chromosome 7"/>
</dbReference>
<evidence type="ECO:0000256" key="4">
    <source>
        <dbReference type="ARBA" id="ARBA00022679"/>
    </source>
</evidence>
<keyword evidence="4" id="KW-0808">Transferase</keyword>
<feature type="domain" description="Protein kinase" evidence="11">
    <location>
        <begin position="103"/>
        <end position="331"/>
    </location>
</feature>
<evidence type="ECO:0000313" key="12">
    <source>
        <dbReference type="EMBL" id="CAI9292656.1"/>
    </source>
</evidence>
<dbReference type="InterPro" id="IPR008271">
    <property type="entry name" value="Ser/Thr_kinase_AS"/>
</dbReference>
<evidence type="ECO:0000256" key="7">
    <source>
        <dbReference type="ARBA" id="ARBA00022840"/>
    </source>
</evidence>
<dbReference type="EC" id="2.7.11.1" evidence="2"/>
<evidence type="ECO:0000256" key="5">
    <source>
        <dbReference type="ARBA" id="ARBA00022741"/>
    </source>
</evidence>
<name>A0AA35ZHE0_LACSI</name>
<evidence type="ECO:0000256" key="3">
    <source>
        <dbReference type="ARBA" id="ARBA00022527"/>
    </source>
</evidence>
<dbReference type="GO" id="GO:0004674">
    <property type="term" value="F:protein serine/threonine kinase activity"/>
    <property type="evidence" value="ECO:0007669"/>
    <property type="project" value="UniProtKB-KW"/>
</dbReference>
<keyword evidence="10" id="KW-0812">Transmembrane</keyword>
<comment type="catalytic activity">
    <reaction evidence="9">
        <text>L-seryl-[protein] + ATP = O-phospho-L-seryl-[protein] + ADP + H(+)</text>
        <dbReference type="Rhea" id="RHEA:17989"/>
        <dbReference type="Rhea" id="RHEA-COMP:9863"/>
        <dbReference type="Rhea" id="RHEA-COMP:11604"/>
        <dbReference type="ChEBI" id="CHEBI:15378"/>
        <dbReference type="ChEBI" id="CHEBI:29999"/>
        <dbReference type="ChEBI" id="CHEBI:30616"/>
        <dbReference type="ChEBI" id="CHEBI:83421"/>
        <dbReference type="ChEBI" id="CHEBI:456216"/>
        <dbReference type="EC" id="2.7.11.1"/>
    </reaction>
</comment>
<dbReference type="InterPro" id="IPR011009">
    <property type="entry name" value="Kinase-like_dom_sf"/>
</dbReference>
<evidence type="ECO:0000256" key="10">
    <source>
        <dbReference type="SAM" id="Phobius"/>
    </source>
</evidence>
<dbReference type="InterPro" id="IPR022126">
    <property type="entry name" value="S-locus_recpt_kinase"/>
</dbReference>
<keyword evidence="10" id="KW-1133">Transmembrane helix</keyword>
<dbReference type="PROSITE" id="PS50011">
    <property type="entry name" value="PROTEIN_KINASE_DOM"/>
    <property type="match status" value="1"/>
</dbReference>
<keyword evidence="6" id="KW-0418">Kinase</keyword>
<protein>
    <recommendedName>
        <fullName evidence="2">non-specific serine/threonine protein kinase</fullName>
        <ecNumber evidence="2">2.7.11.1</ecNumber>
    </recommendedName>
</protein>
<dbReference type="GO" id="GO:0005886">
    <property type="term" value="C:plasma membrane"/>
    <property type="evidence" value="ECO:0007669"/>
    <property type="project" value="TreeGrafter"/>
</dbReference>
<dbReference type="SUPFAM" id="SSF56112">
    <property type="entry name" value="Protein kinase-like (PK-like)"/>
    <property type="match status" value="1"/>
</dbReference>
<dbReference type="Gene3D" id="1.10.510.10">
    <property type="entry name" value="Transferase(Phosphotransferase) domain 1"/>
    <property type="match status" value="1"/>
</dbReference>
<keyword evidence="7" id="KW-0067">ATP-binding</keyword>
<evidence type="ECO:0000256" key="2">
    <source>
        <dbReference type="ARBA" id="ARBA00012513"/>
    </source>
</evidence>
<dbReference type="EMBL" id="OX465083">
    <property type="protein sequence ID" value="CAI9292656.1"/>
    <property type="molecule type" value="Genomic_DNA"/>
</dbReference>
<dbReference type="PROSITE" id="PS00108">
    <property type="entry name" value="PROTEIN_KINASE_ST"/>
    <property type="match status" value="1"/>
</dbReference>
<evidence type="ECO:0000313" key="13">
    <source>
        <dbReference type="Proteomes" id="UP001177003"/>
    </source>
</evidence>
<dbReference type="FunFam" id="1.10.510.10:FF:001023">
    <property type="entry name" value="Os07g0541700 protein"/>
    <property type="match status" value="1"/>
</dbReference>
<keyword evidence="3" id="KW-0723">Serine/threonine-protein kinase</keyword>
<keyword evidence="5" id="KW-0547">Nucleotide-binding</keyword>
<dbReference type="SMART" id="SM00220">
    <property type="entry name" value="S_TKc"/>
    <property type="match status" value="1"/>
</dbReference>
<dbReference type="Pfam" id="PF07714">
    <property type="entry name" value="PK_Tyr_Ser-Thr"/>
    <property type="match status" value="1"/>
</dbReference>
<proteinExistence type="predicted"/>
<accession>A0AA35ZHE0</accession>
<dbReference type="Pfam" id="PF12398">
    <property type="entry name" value="DUF3660"/>
    <property type="match status" value="1"/>
</dbReference>
<feature type="transmembrane region" description="Helical" evidence="10">
    <location>
        <begin position="15"/>
        <end position="38"/>
    </location>
</feature>
<evidence type="ECO:0000256" key="1">
    <source>
        <dbReference type="ARBA" id="ARBA00004479"/>
    </source>
</evidence>
<dbReference type="AlphaFoldDB" id="A0AA35ZHE0"/>
<dbReference type="PANTHER" id="PTHR27002">
    <property type="entry name" value="RECEPTOR-LIKE SERINE/THREONINE-PROTEIN KINASE SD1-8"/>
    <property type="match status" value="1"/>
</dbReference>
<gene>
    <name evidence="12" type="ORF">LSALG_LOCUS31716</name>
</gene>
<dbReference type="PANTHER" id="PTHR27002:SF150">
    <property type="entry name" value="RECEPTOR-LIKE SERINE_THREONINE-PROTEIN KINASE SD1-8"/>
    <property type="match status" value="1"/>
</dbReference>
<organism evidence="12 13">
    <name type="scientific">Lactuca saligna</name>
    <name type="common">Willowleaf lettuce</name>
    <dbReference type="NCBI Taxonomy" id="75948"/>
    <lineage>
        <taxon>Eukaryota</taxon>
        <taxon>Viridiplantae</taxon>
        <taxon>Streptophyta</taxon>
        <taxon>Embryophyta</taxon>
        <taxon>Tracheophyta</taxon>
        <taxon>Spermatophyta</taxon>
        <taxon>Magnoliopsida</taxon>
        <taxon>eudicotyledons</taxon>
        <taxon>Gunneridae</taxon>
        <taxon>Pentapetalae</taxon>
        <taxon>asterids</taxon>
        <taxon>campanulids</taxon>
        <taxon>Asterales</taxon>
        <taxon>Asteraceae</taxon>
        <taxon>Cichorioideae</taxon>
        <taxon>Cichorieae</taxon>
        <taxon>Lactucinae</taxon>
        <taxon>Lactuca</taxon>
    </lineage>
</organism>
<evidence type="ECO:0000256" key="8">
    <source>
        <dbReference type="ARBA" id="ARBA00047899"/>
    </source>
</evidence>
<dbReference type="InterPro" id="IPR000719">
    <property type="entry name" value="Prot_kinase_dom"/>
</dbReference>
<sequence>MNKSSKNSSGSNNKVVKLVGITIGVCVVLIFLIILFHLMRKKLQRLKKLESDIPAPEKRVKDFTLKDGVVVSNKRDYYGETKTDELELPLFDFMTLVMATNNFSNSSKLGQGGFGCVYKVGEVVAVKRLSRISDQGIEELKNEVQLIAKLQHRNLVPVLGCCVEAEEKLLVYEFMENKSLDMFLFEKNVTLTWKIKLEIICGITRGLLYLHQDSRFKVIHRDLKASNILLNRQMNPKISEFGMARIFGGDQIVAKTKKVVGTYGYMSPEYAMDGHFSTKSNVFSFEILVLEIVSGKKNTGSCYTRSEHNLLTQAIFIHLGRSVLSISFLME</sequence>
<dbReference type="InterPro" id="IPR001245">
    <property type="entry name" value="Ser-Thr/Tyr_kinase_cat_dom"/>
</dbReference>
<comment type="catalytic activity">
    <reaction evidence="8">
        <text>L-threonyl-[protein] + ATP = O-phospho-L-threonyl-[protein] + ADP + H(+)</text>
        <dbReference type="Rhea" id="RHEA:46608"/>
        <dbReference type="Rhea" id="RHEA-COMP:11060"/>
        <dbReference type="Rhea" id="RHEA-COMP:11605"/>
        <dbReference type="ChEBI" id="CHEBI:15378"/>
        <dbReference type="ChEBI" id="CHEBI:30013"/>
        <dbReference type="ChEBI" id="CHEBI:30616"/>
        <dbReference type="ChEBI" id="CHEBI:61977"/>
        <dbReference type="ChEBI" id="CHEBI:456216"/>
        <dbReference type="EC" id="2.7.11.1"/>
    </reaction>
</comment>
<evidence type="ECO:0000259" key="11">
    <source>
        <dbReference type="PROSITE" id="PS50011"/>
    </source>
</evidence>
<evidence type="ECO:0000256" key="9">
    <source>
        <dbReference type="ARBA" id="ARBA00048679"/>
    </source>
</evidence>